<evidence type="ECO:0000256" key="2">
    <source>
        <dbReference type="ARBA" id="ARBA00022475"/>
    </source>
</evidence>
<protein>
    <submittedName>
        <fullName evidence="10">Glycosyl transferase family 39</fullName>
    </submittedName>
</protein>
<dbReference type="AlphaFoldDB" id="A0A2K9P229"/>
<feature type="transmembrane region" description="Helical" evidence="8">
    <location>
        <begin position="333"/>
        <end position="351"/>
    </location>
</feature>
<keyword evidence="4 10" id="KW-0808">Transferase</keyword>
<comment type="subcellular location">
    <subcellularLocation>
        <location evidence="1">Cell membrane</location>
        <topology evidence="1">Multi-pass membrane protein</topology>
    </subcellularLocation>
</comment>
<evidence type="ECO:0000256" key="8">
    <source>
        <dbReference type="SAM" id="Phobius"/>
    </source>
</evidence>
<dbReference type="GO" id="GO:0016763">
    <property type="term" value="F:pentosyltransferase activity"/>
    <property type="evidence" value="ECO:0007669"/>
    <property type="project" value="TreeGrafter"/>
</dbReference>
<dbReference type="KEGG" id="mpec:B9O19_01162"/>
<sequence>MINNIAMIIILLLCIVSMCKWLYDCKFSQNTIKRERNINSKIYFIVFAAAFVVGVGTRIYTFGQAPGGLFFDEAMAAIDGKAIADYGTDHYGMRFPVYFEAWKNGHQSIMMGYIMAPIIKLFGFSKLTIRLPLLLTSIAGAVFLVLLAKDMFGMKAAAITALIVAMNPWHFMQSRWALDCYMFPHFFIISLYFLNKGMKNKKWLYVSMVFFGLTMYCYGISIYIVPTFLVAFAIYALIKKYINIKELLISIAVYLFIAWPNILCIMVNFFKWDTISTPLFTIPRFYETQRQTDLLFFTAEPLKQLWANAKELFNLVVLQKSDFSTHSIQGFSTMYYFSIPLAVVGLIYLFIQKNKLARGVILVSLISCAAGCLVTLPGTWRIAILLYPLMILTALGIKFIIDKIRFSEWAVLASYAMIFIMFVSVYFTTWATDMYRNFFGDFCAALEYVETFDVDKYYITSTTRLQDTKKESEAYTIFFHDIDARYYQGLTNENHGKTYLPYKERYKYSNIQPSDVKENENAAYIITTAEKKYFDETKYDFKPFRGYQTDYYAVTKKQ</sequence>
<feature type="transmembrane region" description="Helical" evidence="8">
    <location>
        <begin position="6"/>
        <end position="23"/>
    </location>
</feature>
<keyword evidence="11" id="KW-1185">Reference proteome</keyword>
<dbReference type="GO" id="GO:0005886">
    <property type="term" value="C:plasma membrane"/>
    <property type="evidence" value="ECO:0007669"/>
    <property type="project" value="UniProtKB-SubCell"/>
</dbReference>
<evidence type="ECO:0000256" key="5">
    <source>
        <dbReference type="ARBA" id="ARBA00022692"/>
    </source>
</evidence>
<dbReference type="Proteomes" id="UP000235589">
    <property type="component" value="Chromosome"/>
</dbReference>
<feature type="transmembrane region" description="Helical" evidence="8">
    <location>
        <begin position="408"/>
        <end position="427"/>
    </location>
</feature>
<dbReference type="GO" id="GO:0010041">
    <property type="term" value="P:response to iron(III) ion"/>
    <property type="evidence" value="ECO:0007669"/>
    <property type="project" value="TreeGrafter"/>
</dbReference>
<evidence type="ECO:0000259" key="9">
    <source>
        <dbReference type="Pfam" id="PF13231"/>
    </source>
</evidence>
<gene>
    <name evidence="10" type="ORF">B9O19_01162</name>
</gene>
<evidence type="ECO:0000256" key="7">
    <source>
        <dbReference type="ARBA" id="ARBA00023136"/>
    </source>
</evidence>
<dbReference type="InterPro" id="IPR038731">
    <property type="entry name" value="RgtA/B/C-like"/>
</dbReference>
<feature type="transmembrane region" description="Helical" evidence="8">
    <location>
        <begin position="105"/>
        <end position="122"/>
    </location>
</feature>
<feature type="transmembrane region" description="Helical" evidence="8">
    <location>
        <begin position="247"/>
        <end position="270"/>
    </location>
</feature>
<dbReference type="PANTHER" id="PTHR33908">
    <property type="entry name" value="MANNOSYLTRANSFERASE YKCB-RELATED"/>
    <property type="match status" value="1"/>
</dbReference>
<dbReference type="GO" id="GO:0009103">
    <property type="term" value="P:lipopolysaccharide biosynthetic process"/>
    <property type="evidence" value="ECO:0007669"/>
    <property type="project" value="UniProtKB-ARBA"/>
</dbReference>
<keyword evidence="7 8" id="KW-0472">Membrane</keyword>
<evidence type="ECO:0000256" key="4">
    <source>
        <dbReference type="ARBA" id="ARBA00022679"/>
    </source>
</evidence>
<evidence type="ECO:0000256" key="6">
    <source>
        <dbReference type="ARBA" id="ARBA00022989"/>
    </source>
</evidence>
<dbReference type="InterPro" id="IPR050297">
    <property type="entry name" value="LipidA_mod_glycosyltrf_83"/>
</dbReference>
<keyword evidence="5 8" id="KW-0812">Transmembrane</keyword>
<evidence type="ECO:0000256" key="1">
    <source>
        <dbReference type="ARBA" id="ARBA00004651"/>
    </source>
</evidence>
<feature type="transmembrane region" description="Helical" evidence="8">
    <location>
        <begin position="43"/>
        <end position="61"/>
    </location>
</feature>
<reference evidence="10 11" key="1">
    <citation type="submission" date="2017-04" db="EMBL/GenBank/DDBJ databases">
        <title>Monoglobus pectinilyticus 14 draft genome.</title>
        <authorList>
            <person name="Kim C."/>
            <person name="Rosendale D.I."/>
            <person name="Kelly W.J."/>
            <person name="Tannock G.W."/>
            <person name="Patchett M.L."/>
            <person name="Jordens J.Z."/>
        </authorList>
    </citation>
    <scope>NUCLEOTIDE SEQUENCE [LARGE SCALE GENOMIC DNA]</scope>
    <source>
        <strain evidence="10 11">14</strain>
    </source>
</reference>
<feature type="transmembrane region" description="Helical" evidence="8">
    <location>
        <begin position="129"/>
        <end position="146"/>
    </location>
</feature>
<feature type="transmembrane region" description="Helical" evidence="8">
    <location>
        <begin position="356"/>
        <end position="376"/>
    </location>
</feature>
<dbReference type="Pfam" id="PF13231">
    <property type="entry name" value="PMT_2"/>
    <property type="match status" value="1"/>
</dbReference>
<feature type="transmembrane region" description="Helical" evidence="8">
    <location>
        <begin position="206"/>
        <end position="235"/>
    </location>
</feature>
<keyword evidence="2" id="KW-1003">Cell membrane</keyword>
<organism evidence="10 11">
    <name type="scientific">Monoglobus pectinilyticus</name>
    <dbReference type="NCBI Taxonomy" id="1981510"/>
    <lineage>
        <taxon>Bacteria</taxon>
        <taxon>Bacillati</taxon>
        <taxon>Bacillota</taxon>
        <taxon>Clostridia</taxon>
        <taxon>Monoglobales</taxon>
        <taxon>Monoglobaceae</taxon>
        <taxon>Monoglobus</taxon>
    </lineage>
</organism>
<feature type="transmembrane region" description="Helical" evidence="8">
    <location>
        <begin position="382"/>
        <end position="401"/>
    </location>
</feature>
<evidence type="ECO:0000313" key="10">
    <source>
        <dbReference type="EMBL" id="AUO19323.1"/>
    </source>
</evidence>
<dbReference type="PANTHER" id="PTHR33908:SF3">
    <property type="entry name" value="UNDECAPRENYL PHOSPHATE-ALPHA-4-AMINO-4-DEOXY-L-ARABINOSE ARABINOSYL TRANSFERASE"/>
    <property type="match status" value="1"/>
</dbReference>
<evidence type="ECO:0000256" key="3">
    <source>
        <dbReference type="ARBA" id="ARBA00022676"/>
    </source>
</evidence>
<evidence type="ECO:0000313" key="11">
    <source>
        <dbReference type="Proteomes" id="UP000235589"/>
    </source>
</evidence>
<keyword evidence="6 8" id="KW-1133">Transmembrane helix</keyword>
<feature type="transmembrane region" description="Helical" evidence="8">
    <location>
        <begin position="152"/>
        <end position="169"/>
    </location>
</feature>
<feature type="transmembrane region" description="Helical" evidence="8">
    <location>
        <begin position="176"/>
        <end position="194"/>
    </location>
</feature>
<proteinExistence type="predicted"/>
<keyword evidence="3" id="KW-0328">Glycosyltransferase</keyword>
<feature type="domain" description="Glycosyltransferase RgtA/B/C/D-like" evidence="9">
    <location>
        <begin position="107"/>
        <end position="261"/>
    </location>
</feature>
<dbReference type="EMBL" id="CP020991">
    <property type="protein sequence ID" value="AUO19323.1"/>
    <property type="molecule type" value="Genomic_DNA"/>
</dbReference>
<name>A0A2K9P229_9FIRM</name>
<accession>A0A2K9P229</accession>